<reference evidence="2 3" key="1">
    <citation type="submission" date="2017-04" db="EMBL/GenBank/DDBJ databases">
        <title>Novel microbial lineages endemic to geothermal iron-oxide mats fill important gaps in the evolutionary history of Archaea.</title>
        <authorList>
            <person name="Jay Z.J."/>
            <person name="Beam J.P."/>
            <person name="Dlakic M."/>
            <person name="Rusch D.B."/>
            <person name="Kozubal M.A."/>
            <person name="Inskeep W.P."/>
        </authorList>
    </citation>
    <scope>NUCLEOTIDE SEQUENCE [LARGE SCALE GENOMIC DNA]</scope>
    <source>
        <strain evidence="2">BE_D</strain>
    </source>
</reference>
<feature type="region of interest" description="Disordered" evidence="1">
    <location>
        <begin position="43"/>
        <end position="62"/>
    </location>
</feature>
<feature type="compositionally biased region" description="Pro residues" evidence="1">
    <location>
        <begin position="43"/>
        <end position="60"/>
    </location>
</feature>
<sequence>MFYVSAAGRCAPMRRSLGIGLALIILGFMGVYLLSQHAPPAPIPAPPTVQPPPTPPPPGASPSYATLYVGDGYQEELAGTLPVALNSSALLAEGTVAPKLFEAGGTTADTPLRDAILEVFQLNASQVTPWAWYAAADLAGYAYPTPTPRNSTSYILEPVPLSGVNNASAPPSQIQPDLEGVRLIAEYPPTANPPADLWYPPSAHIKWPSTPTTSILSQTEVKSGSYVYVYYTVLVSVEIPFTVYNGNQACMYASGDAYVENPCSPPGAAENTGTIVMNFTESTEYGGMEETATFNVRDSIQWDGAALEREWYAGQATLALSVYTVEETVGNTTYIYYEPQAAFMGSGPVNPEWAPQAPAVKSEVYAYNMPTAYYYGENLWRSVYQALWALISANTTTQYWRYRAFELDALTGMIGGEINTTPTGVGSIAGGGTGMDVEGNPYAEAFLTGNGTQAEAATIPLLVDLYTQPVKVVGGGEYFNGSTYVPHVFGLTANISMPPGYLNSSLPYFNTTVESYPGPGPR</sequence>
<organism evidence="2 3">
    <name type="scientific">Candidatus Marsarchaeota G2 archaeon BE_D</name>
    <dbReference type="NCBI Taxonomy" id="1978158"/>
    <lineage>
        <taxon>Archaea</taxon>
        <taxon>Candidatus Marsarchaeota</taxon>
        <taxon>Candidatus Marsarchaeota group 2</taxon>
    </lineage>
</organism>
<evidence type="ECO:0000313" key="2">
    <source>
        <dbReference type="EMBL" id="PSO07434.1"/>
    </source>
</evidence>
<comment type="caution">
    <text evidence="2">The sequence shown here is derived from an EMBL/GenBank/DDBJ whole genome shotgun (WGS) entry which is preliminary data.</text>
</comment>
<accession>A0A2R6C992</accession>
<dbReference type="AlphaFoldDB" id="A0A2R6C992"/>
<evidence type="ECO:0000256" key="1">
    <source>
        <dbReference type="SAM" id="MobiDB-lite"/>
    </source>
</evidence>
<name>A0A2R6C992_9ARCH</name>
<proteinExistence type="predicted"/>
<evidence type="ECO:0000313" key="3">
    <source>
        <dbReference type="Proteomes" id="UP000242015"/>
    </source>
</evidence>
<dbReference type="Proteomes" id="UP000242015">
    <property type="component" value="Unassembled WGS sequence"/>
</dbReference>
<dbReference type="EMBL" id="NEXF01000253">
    <property type="protein sequence ID" value="PSO07434.1"/>
    <property type="molecule type" value="Genomic_DNA"/>
</dbReference>
<gene>
    <name evidence="2" type="ORF">B9Q04_10925</name>
</gene>
<protein>
    <submittedName>
        <fullName evidence="2">Uncharacterized protein</fullName>
    </submittedName>
</protein>